<feature type="transmembrane region" description="Helical" evidence="5">
    <location>
        <begin position="121"/>
        <end position="142"/>
    </location>
</feature>
<dbReference type="InParanoid" id="G0QX56"/>
<dbReference type="Pfam" id="PF01027">
    <property type="entry name" value="Bax1-I"/>
    <property type="match status" value="1"/>
</dbReference>
<keyword evidence="6" id="KW-0675">Receptor</keyword>
<feature type="transmembrane region" description="Helical" evidence="5">
    <location>
        <begin position="97"/>
        <end position="115"/>
    </location>
</feature>
<evidence type="ECO:0000256" key="4">
    <source>
        <dbReference type="ARBA" id="ARBA00023136"/>
    </source>
</evidence>
<dbReference type="Proteomes" id="UP000008983">
    <property type="component" value="Unassembled WGS sequence"/>
</dbReference>
<comment type="similarity">
    <text evidence="5">Belongs to the BI1 family.</text>
</comment>
<feature type="transmembrane region" description="Helical" evidence="5">
    <location>
        <begin position="149"/>
        <end position="171"/>
    </location>
</feature>
<evidence type="ECO:0000256" key="2">
    <source>
        <dbReference type="ARBA" id="ARBA00022692"/>
    </source>
</evidence>
<dbReference type="PANTHER" id="PTHR23291:SF47">
    <property type="entry name" value="TRANSMEMBRANE BAX INHIBITOR MOTIF CONTAINING 7"/>
    <property type="match status" value="1"/>
</dbReference>
<feature type="transmembrane region" description="Helical" evidence="5">
    <location>
        <begin position="66"/>
        <end position="85"/>
    </location>
</feature>
<protein>
    <submittedName>
        <fullName evidence="6">Nmda receptor glutamate-binding chain, putative</fullName>
        <ecNumber evidence="6">3.4.23.36</ecNumber>
    </submittedName>
</protein>
<name>G0QX56_ICHMU</name>
<gene>
    <name evidence="6" type="ORF">IMG5_138210</name>
</gene>
<dbReference type="eggNOG" id="KOG2322">
    <property type="taxonomic scope" value="Eukaryota"/>
</dbReference>
<dbReference type="EMBL" id="GL984033">
    <property type="protein sequence ID" value="EGR30202.1"/>
    <property type="molecule type" value="Genomic_DNA"/>
</dbReference>
<keyword evidence="6" id="KW-0378">Hydrolase</keyword>
<dbReference type="InterPro" id="IPR006214">
    <property type="entry name" value="Bax_inhibitor_1-related"/>
</dbReference>
<dbReference type="STRING" id="857967.G0QX56"/>
<reference evidence="6 7" key="1">
    <citation type="submission" date="2011-07" db="EMBL/GenBank/DDBJ databases">
        <authorList>
            <person name="Coyne R."/>
            <person name="Brami D."/>
            <person name="Johnson J."/>
            <person name="Hostetler J."/>
            <person name="Hannick L."/>
            <person name="Clark T."/>
            <person name="Cassidy-Hanley D."/>
            <person name="Inman J."/>
        </authorList>
    </citation>
    <scope>NUCLEOTIDE SEQUENCE [LARGE SCALE GENOMIC DNA]</scope>
    <source>
        <strain evidence="6 7">G5</strain>
    </source>
</reference>
<sequence>MFKKYDYNSIEQDEENNIIRDFSTAKLRLNFVYKVYGILATQLLITTLFVVMSMFFFQFAQFQTDYWFLAIIAIIISIIIIYALICYPQNSKTVPTNYILLLSFTICESYIVSFICSTYGQLTVLMSAAGTVLITLTITLYAMKTKTDFTVCGGLLWVSVMCLFILSLFYFFFRVPILNTIICVFGLFIFGLYLAYDTQLVIGGKKYELDLDNYIVGALNLYLDIINIFLYLLRLLGQKN</sequence>
<evidence type="ECO:0000256" key="3">
    <source>
        <dbReference type="ARBA" id="ARBA00022989"/>
    </source>
</evidence>
<keyword evidence="7" id="KW-1185">Reference proteome</keyword>
<dbReference type="FunCoup" id="G0QX56">
    <property type="interactions" value="12"/>
</dbReference>
<dbReference type="OMA" id="FHVADWD"/>
<dbReference type="GO" id="GO:0004190">
    <property type="term" value="F:aspartic-type endopeptidase activity"/>
    <property type="evidence" value="ECO:0007669"/>
    <property type="project" value="UniProtKB-EC"/>
</dbReference>
<dbReference type="GeneID" id="14906317"/>
<dbReference type="RefSeq" id="XP_004031798.1">
    <property type="nucleotide sequence ID" value="XM_004031750.1"/>
</dbReference>
<accession>G0QX56</accession>
<keyword evidence="3 5" id="KW-1133">Transmembrane helix</keyword>
<proteinExistence type="inferred from homology"/>
<dbReference type="PANTHER" id="PTHR23291">
    <property type="entry name" value="BAX INHIBITOR-RELATED"/>
    <property type="match status" value="1"/>
</dbReference>
<dbReference type="EC" id="3.4.23.36" evidence="6"/>
<evidence type="ECO:0000256" key="5">
    <source>
        <dbReference type="RuleBase" id="RU004379"/>
    </source>
</evidence>
<feature type="transmembrane region" description="Helical" evidence="5">
    <location>
        <begin position="35"/>
        <end position="60"/>
    </location>
</feature>
<comment type="subcellular location">
    <subcellularLocation>
        <location evidence="1">Membrane</location>
        <topology evidence="1">Multi-pass membrane protein</topology>
    </subcellularLocation>
</comment>
<dbReference type="GO" id="GO:0016020">
    <property type="term" value="C:membrane"/>
    <property type="evidence" value="ECO:0007669"/>
    <property type="project" value="UniProtKB-SubCell"/>
</dbReference>
<evidence type="ECO:0000256" key="1">
    <source>
        <dbReference type="ARBA" id="ARBA00004141"/>
    </source>
</evidence>
<dbReference type="AlphaFoldDB" id="G0QX56"/>
<keyword evidence="4 5" id="KW-0472">Membrane</keyword>
<keyword evidence="2 5" id="KW-0812">Transmembrane</keyword>
<organism evidence="6 7">
    <name type="scientific">Ichthyophthirius multifiliis</name>
    <name type="common">White spot disease agent</name>
    <name type="synonym">Ich</name>
    <dbReference type="NCBI Taxonomy" id="5932"/>
    <lineage>
        <taxon>Eukaryota</taxon>
        <taxon>Sar</taxon>
        <taxon>Alveolata</taxon>
        <taxon>Ciliophora</taxon>
        <taxon>Intramacronucleata</taxon>
        <taxon>Oligohymenophorea</taxon>
        <taxon>Hymenostomatida</taxon>
        <taxon>Ophryoglenina</taxon>
        <taxon>Ichthyophthirius</taxon>
    </lineage>
</organism>
<feature type="transmembrane region" description="Helical" evidence="5">
    <location>
        <begin position="217"/>
        <end position="237"/>
    </location>
</feature>
<feature type="transmembrane region" description="Helical" evidence="5">
    <location>
        <begin position="177"/>
        <end position="196"/>
    </location>
</feature>
<evidence type="ECO:0000313" key="6">
    <source>
        <dbReference type="EMBL" id="EGR30202.1"/>
    </source>
</evidence>
<evidence type="ECO:0000313" key="7">
    <source>
        <dbReference type="Proteomes" id="UP000008983"/>
    </source>
</evidence>
<dbReference type="OrthoDB" id="7933078at2759"/>